<dbReference type="InterPro" id="IPR004506">
    <property type="entry name" value="MnmA-like"/>
</dbReference>
<dbReference type="InterPro" id="IPR046884">
    <property type="entry name" value="MnmA-like_central"/>
</dbReference>
<evidence type="ECO:0000259" key="12">
    <source>
        <dbReference type="Pfam" id="PF20258"/>
    </source>
</evidence>
<keyword evidence="9" id="KW-0694">RNA-binding</keyword>
<dbReference type="Pfam" id="PF20258">
    <property type="entry name" value="tRNA_Me_trans_C"/>
    <property type="match status" value="1"/>
</dbReference>
<dbReference type="Proteomes" id="UP000541558">
    <property type="component" value="Unassembled WGS sequence"/>
</dbReference>
<keyword evidence="8" id="KW-0067">ATP-binding</keyword>
<evidence type="ECO:0000259" key="13">
    <source>
        <dbReference type="Pfam" id="PF20259"/>
    </source>
</evidence>
<dbReference type="PANTHER" id="PTHR11933">
    <property type="entry name" value="TRNA 5-METHYLAMINOMETHYL-2-THIOURIDYLATE -METHYLTRANSFERASE"/>
    <property type="match status" value="1"/>
</dbReference>
<feature type="domain" description="tRNA-specific 2-thiouridylase MnmA-like C-terminal" evidence="12">
    <location>
        <begin position="332"/>
        <end position="411"/>
    </location>
</feature>
<dbReference type="GO" id="GO:0002143">
    <property type="term" value="P:tRNA wobble position uridine thiolation"/>
    <property type="evidence" value="ECO:0007669"/>
    <property type="project" value="TreeGrafter"/>
</dbReference>
<comment type="function">
    <text evidence="1">Catalyzes the 2-thiolation of uridine at the wobble position (U34) of mitochondrial tRNA(Lys), tRNA(Glu) and tRNA(Gln). Required for the formation of 5-taurinomethyl-2-thiouridine (tm5s2U) of mitochondrial tRNA(Lys), tRNA(Glu), and tRNA(Gln) at the wobble position. ATP is required to activate the C2 atom of the wobble base.</text>
</comment>
<comment type="caution">
    <text evidence="14">The sequence shown here is derived from an EMBL/GenBank/DDBJ whole genome shotgun (WGS) entry which is preliminary data.</text>
</comment>
<dbReference type="AlphaFoldDB" id="A0A8H5F4X7"/>
<keyword evidence="5" id="KW-0808">Transferase</keyword>
<proteinExistence type="inferred from homology"/>
<evidence type="ECO:0000256" key="4">
    <source>
        <dbReference type="ARBA" id="ARBA00022555"/>
    </source>
</evidence>
<dbReference type="EC" id="2.8.1.14" evidence="3"/>
<organism evidence="14 15">
    <name type="scientific">Ephemerocybe angulata</name>
    <dbReference type="NCBI Taxonomy" id="980116"/>
    <lineage>
        <taxon>Eukaryota</taxon>
        <taxon>Fungi</taxon>
        <taxon>Dikarya</taxon>
        <taxon>Basidiomycota</taxon>
        <taxon>Agaricomycotina</taxon>
        <taxon>Agaricomycetes</taxon>
        <taxon>Agaricomycetidae</taxon>
        <taxon>Agaricales</taxon>
        <taxon>Agaricineae</taxon>
        <taxon>Psathyrellaceae</taxon>
        <taxon>Ephemerocybe</taxon>
    </lineage>
</organism>
<evidence type="ECO:0000256" key="9">
    <source>
        <dbReference type="ARBA" id="ARBA00022884"/>
    </source>
</evidence>
<name>A0A8H5F4X7_9AGAR</name>
<evidence type="ECO:0000256" key="5">
    <source>
        <dbReference type="ARBA" id="ARBA00022679"/>
    </source>
</evidence>
<comment type="similarity">
    <text evidence="2">Belongs to the MnmA/TRMU family.</text>
</comment>
<evidence type="ECO:0000256" key="1">
    <source>
        <dbReference type="ARBA" id="ARBA00003986"/>
    </source>
</evidence>
<evidence type="ECO:0000256" key="6">
    <source>
        <dbReference type="ARBA" id="ARBA00022694"/>
    </source>
</evidence>
<sequence length="435" mass="49244">MFRSLSPRLCAFRRNVHDYFAHGYHATTLESPKSHILNHEPRKGDKVVVGMSGGVDSSVAALMLAKEDYDLSAVYMRNWDTRDESGSDKGCEWEKDWEDVQRVCKVLDIPVTMVDLSKEYWNKVFEPSLRLWEQGRTPNTDVWCNREIKFGALLDRLPGSTEHTKPWLATGHYARKIWSHHLTGPPRPKLVRPADRHKDQTYYLSSITEDGLRRAMFPLHNLQKPEVRELARKYNLHNAERPDSVGICFVGERGKFKDFLAGYIPQNSGTIVDKISGKVLGQHTGLWNYTIGEGARLPGMPARMTVSEKDTTTNTVYVVPGTTHDKLFSDVLSITGFQWIWRDAPPPELDSESGYRVQIMHRYRMKATPATIRRLPDGNLQIWSDKPEHAVTPGQVAAVYDGDWCLGCGLITSTARSFPLEGEFGNQACEVTSPA</sequence>
<dbReference type="GO" id="GO:0000049">
    <property type="term" value="F:tRNA binding"/>
    <property type="evidence" value="ECO:0007669"/>
    <property type="project" value="UniProtKB-KW"/>
</dbReference>
<dbReference type="Gene3D" id="3.40.50.620">
    <property type="entry name" value="HUPs"/>
    <property type="match status" value="1"/>
</dbReference>
<keyword evidence="4" id="KW-0820">tRNA-binding</keyword>
<dbReference type="EMBL" id="JAACJK010000165">
    <property type="protein sequence ID" value="KAF5323950.1"/>
    <property type="molecule type" value="Genomic_DNA"/>
</dbReference>
<evidence type="ECO:0000256" key="11">
    <source>
        <dbReference type="ARBA" id="ARBA00049564"/>
    </source>
</evidence>
<dbReference type="NCBIfam" id="TIGR00420">
    <property type="entry name" value="trmU"/>
    <property type="match status" value="1"/>
</dbReference>
<evidence type="ECO:0000313" key="15">
    <source>
        <dbReference type="Proteomes" id="UP000541558"/>
    </source>
</evidence>
<dbReference type="Gene3D" id="2.40.30.10">
    <property type="entry name" value="Translation factors"/>
    <property type="match status" value="1"/>
</dbReference>
<reference evidence="14 15" key="1">
    <citation type="journal article" date="2020" name="ISME J.">
        <title>Uncovering the hidden diversity of litter-decomposition mechanisms in mushroom-forming fungi.</title>
        <authorList>
            <person name="Floudas D."/>
            <person name="Bentzer J."/>
            <person name="Ahren D."/>
            <person name="Johansson T."/>
            <person name="Persson P."/>
            <person name="Tunlid A."/>
        </authorList>
    </citation>
    <scope>NUCLEOTIDE SEQUENCE [LARGE SCALE GENOMIC DNA]</scope>
    <source>
        <strain evidence="14 15">CBS 175.51</strain>
    </source>
</reference>
<dbReference type="SUPFAM" id="SSF52402">
    <property type="entry name" value="Adenine nucleotide alpha hydrolases-like"/>
    <property type="match status" value="1"/>
</dbReference>
<dbReference type="Pfam" id="PF20259">
    <property type="entry name" value="tRNA_Me_trans_M"/>
    <property type="match status" value="1"/>
</dbReference>
<feature type="domain" description="tRNA-specific 2-thiouridylase MnmA-like central" evidence="13">
    <location>
        <begin position="257"/>
        <end position="319"/>
    </location>
</feature>
<dbReference type="Pfam" id="PF03054">
    <property type="entry name" value="tRNA_Me_trans"/>
    <property type="match status" value="1"/>
</dbReference>
<dbReference type="InterPro" id="IPR014729">
    <property type="entry name" value="Rossmann-like_a/b/a_fold"/>
</dbReference>
<evidence type="ECO:0000256" key="3">
    <source>
        <dbReference type="ARBA" id="ARBA00011953"/>
    </source>
</evidence>
<dbReference type="Gene3D" id="2.30.30.280">
    <property type="entry name" value="Adenine nucleotide alpha hydrolases-like domains"/>
    <property type="match status" value="1"/>
</dbReference>
<evidence type="ECO:0000256" key="2">
    <source>
        <dbReference type="ARBA" id="ARBA00006191"/>
    </source>
</evidence>
<keyword evidence="15" id="KW-1185">Reference proteome</keyword>
<dbReference type="GO" id="GO:0005524">
    <property type="term" value="F:ATP binding"/>
    <property type="evidence" value="ECO:0007669"/>
    <property type="project" value="UniProtKB-KW"/>
</dbReference>
<dbReference type="PANTHER" id="PTHR11933:SF5">
    <property type="entry name" value="MITOCHONDRIAL TRNA-SPECIFIC 2-THIOURIDYLASE 1"/>
    <property type="match status" value="1"/>
</dbReference>
<accession>A0A8H5F4X7</accession>
<dbReference type="FunFam" id="3.40.50.620:FF:000115">
    <property type="entry name" value="tRNA-specific 2-thiouridylase MnmA"/>
    <property type="match status" value="1"/>
</dbReference>
<gene>
    <name evidence="14" type="ORF">D9611_008282</name>
</gene>
<dbReference type="OrthoDB" id="3685at2759"/>
<dbReference type="NCBIfam" id="NF001138">
    <property type="entry name" value="PRK00143.1"/>
    <property type="match status" value="1"/>
</dbReference>
<evidence type="ECO:0000256" key="8">
    <source>
        <dbReference type="ARBA" id="ARBA00022840"/>
    </source>
</evidence>
<keyword evidence="7" id="KW-0547">Nucleotide-binding</keyword>
<evidence type="ECO:0000256" key="7">
    <source>
        <dbReference type="ARBA" id="ARBA00022741"/>
    </source>
</evidence>
<dbReference type="HAMAP" id="MF_00144">
    <property type="entry name" value="tRNA_thiouridyl_MnmA"/>
    <property type="match status" value="1"/>
</dbReference>
<dbReference type="CDD" id="cd01998">
    <property type="entry name" value="MnmA_TRMU-like"/>
    <property type="match status" value="1"/>
</dbReference>
<dbReference type="InterPro" id="IPR023382">
    <property type="entry name" value="MnmA-like_central_sf"/>
</dbReference>
<comment type="catalytic activity">
    <reaction evidence="11">
        <text>5-taurinomethyluridine(34) in tRNA + S-sulfanyl-L-cysteinyl-[protein] + AH2 + ATP = 5-taurinomethyl-2-thiouridine(34) in tRNA + L-cysteinyl-[protein] + A + AMP + diphosphate + H(+)</text>
        <dbReference type="Rhea" id="RHEA:47040"/>
        <dbReference type="Rhea" id="RHEA-COMP:10131"/>
        <dbReference type="Rhea" id="RHEA-COMP:11726"/>
        <dbReference type="Rhea" id="RHEA-COMP:11732"/>
        <dbReference type="Rhea" id="RHEA-COMP:11733"/>
        <dbReference type="ChEBI" id="CHEBI:13193"/>
        <dbReference type="ChEBI" id="CHEBI:15378"/>
        <dbReference type="ChEBI" id="CHEBI:17499"/>
        <dbReference type="ChEBI" id="CHEBI:29950"/>
        <dbReference type="ChEBI" id="CHEBI:30616"/>
        <dbReference type="ChEBI" id="CHEBI:33019"/>
        <dbReference type="ChEBI" id="CHEBI:61963"/>
        <dbReference type="ChEBI" id="CHEBI:87171"/>
        <dbReference type="ChEBI" id="CHEBI:87172"/>
        <dbReference type="ChEBI" id="CHEBI:456215"/>
        <dbReference type="EC" id="2.8.1.14"/>
    </reaction>
</comment>
<evidence type="ECO:0000313" key="14">
    <source>
        <dbReference type="EMBL" id="KAF5323950.1"/>
    </source>
</evidence>
<dbReference type="GO" id="GO:0016783">
    <property type="term" value="F:sulfurtransferase activity"/>
    <property type="evidence" value="ECO:0007669"/>
    <property type="project" value="InterPro"/>
</dbReference>
<evidence type="ECO:0000256" key="10">
    <source>
        <dbReference type="ARBA" id="ARBA00023157"/>
    </source>
</evidence>
<keyword evidence="10" id="KW-1015">Disulfide bond</keyword>
<protein>
    <recommendedName>
        <fullName evidence="3">tRNA-5-taurinomethyluridine 2-sulfurtransferase</fullName>
        <ecNumber evidence="3">2.8.1.14</ecNumber>
    </recommendedName>
</protein>
<dbReference type="GO" id="GO:0005739">
    <property type="term" value="C:mitochondrion"/>
    <property type="evidence" value="ECO:0007669"/>
    <property type="project" value="TreeGrafter"/>
</dbReference>
<keyword evidence="6" id="KW-0819">tRNA processing</keyword>
<dbReference type="InterPro" id="IPR046885">
    <property type="entry name" value="MnmA-like_C"/>
</dbReference>